<name>A0A7Y2EAN1_UNCEI</name>
<reference evidence="1 2" key="1">
    <citation type="submission" date="2020-03" db="EMBL/GenBank/DDBJ databases">
        <title>Metabolic flexibility allows generalist bacteria to become dominant in a frequently disturbed ecosystem.</title>
        <authorList>
            <person name="Chen Y.-J."/>
            <person name="Leung P.M."/>
            <person name="Bay S.K."/>
            <person name="Hugenholtz P."/>
            <person name="Kessler A.J."/>
            <person name="Shelley G."/>
            <person name="Waite D.W."/>
            <person name="Cook P.L."/>
            <person name="Greening C."/>
        </authorList>
    </citation>
    <scope>NUCLEOTIDE SEQUENCE [LARGE SCALE GENOMIC DNA]</scope>
    <source>
        <strain evidence="1">SS_bin_28</strain>
    </source>
</reference>
<dbReference type="AlphaFoldDB" id="A0A7Y2EAN1"/>
<dbReference type="PROSITE" id="PS51257">
    <property type="entry name" value="PROKAR_LIPOPROTEIN"/>
    <property type="match status" value="1"/>
</dbReference>
<sequence>MKNQITRMVWLAPVLLSLSGCSLIGFGGGGGGTELPKINDFPHEALKFQMSGTIESNREATMKVLSDNVVRFREKSENDETTVLTTYFEEPQVGKKSKRMRKIAYKIQILPHSENDECAEASVTWIVQSKAPKEEMWMTTPEDEFYQPVSLNIVKDLYSAHPCSEITDESELNAEKN</sequence>
<organism evidence="1 2">
    <name type="scientific">Eiseniibacteriota bacterium</name>
    <dbReference type="NCBI Taxonomy" id="2212470"/>
    <lineage>
        <taxon>Bacteria</taxon>
        <taxon>Candidatus Eiseniibacteriota</taxon>
    </lineage>
</organism>
<dbReference type="EMBL" id="JABDJR010000464">
    <property type="protein sequence ID" value="NNF07382.1"/>
    <property type="molecule type" value="Genomic_DNA"/>
</dbReference>
<dbReference type="Proteomes" id="UP000547674">
    <property type="component" value="Unassembled WGS sequence"/>
</dbReference>
<protein>
    <recommendedName>
        <fullName evidence="3">Lipoprotein</fullName>
    </recommendedName>
</protein>
<evidence type="ECO:0008006" key="3">
    <source>
        <dbReference type="Google" id="ProtNLM"/>
    </source>
</evidence>
<comment type="caution">
    <text evidence="1">The sequence shown here is derived from an EMBL/GenBank/DDBJ whole genome shotgun (WGS) entry which is preliminary data.</text>
</comment>
<gene>
    <name evidence="1" type="ORF">HKN21_11525</name>
</gene>
<accession>A0A7Y2EAN1</accession>
<evidence type="ECO:0000313" key="1">
    <source>
        <dbReference type="EMBL" id="NNF07382.1"/>
    </source>
</evidence>
<proteinExistence type="predicted"/>
<evidence type="ECO:0000313" key="2">
    <source>
        <dbReference type="Proteomes" id="UP000547674"/>
    </source>
</evidence>